<dbReference type="InterPro" id="IPR036047">
    <property type="entry name" value="F-box-like_dom_sf"/>
</dbReference>
<dbReference type="Gene3D" id="1.20.1280.50">
    <property type="match status" value="1"/>
</dbReference>
<dbReference type="InterPro" id="IPR001810">
    <property type="entry name" value="F-box_dom"/>
</dbReference>
<evidence type="ECO:0000313" key="2">
    <source>
        <dbReference type="EMBL" id="KAJ3842454.1"/>
    </source>
</evidence>
<dbReference type="Pfam" id="PF12937">
    <property type="entry name" value="F-box-like"/>
    <property type="match status" value="1"/>
</dbReference>
<dbReference type="AlphaFoldDB" id="A0AA38PGD9"/>
<name>A0AA38PGD9_9AGAR</name>
<organism evidence="2 3">
    <name type="scientific">Lentinula raphanica</name>
    <dbReference type="NCBI Taxonomy" id="153919"/>
    <lineage>
        <taxon>Eukaryota</taxon>
        <taxon>Fungi</taxon>
        <taxon>Dikarya</taxon>
        <taxon>Basidiomycota</taxon>
        <taxon>Agaricomycotina</taxon>
        <taxon>Agaricomycetes</taxon>
        <taxon>Agaricomycetidae</taxon>
        <taxon>Agaricales</taxon>
        <taxon>Marasmiineae</taxon>
        <taxon>Omphalotaceae</taxon>
        <taxon>Lentinula</taxon>
    </lineage>
</organism>
<accession>A0AA38PGD9</accession>
<dbReference type="Proteomes" id="UP001163846">
    <property type="component" value="Unassembled WGS sequence"/>
</dbReference>
<keyword evidence="3" id="KW-1185">Reference proteome</keyword>
<dbReference type="InterPro" id="IPR032675">
    <property type="entry name" value="LRR_dom_sf"/>
</dbReference>
<feature type="domain" description="F-box" evidence="1">
    <location>
        <begin position="23"/>
        <end position="93"/>
    </location>
</feature>
<evidence type="ECO:0000313" key="3">
    <source>
        <dbReference type="Proteomes" id="UP001163846"/>
    </source>
</evidence>
<reference evidence="2" key="1">
    <citation type="submission" date="2022-08" db="EMBL/GenBank/DDBJ databases">
        <authorList>
            <consortium name="DOE Joint Genome Institute"/>
            <person name="Min B."/>
            <person name="Riley R."/>
            <person name="Sierra-Patev S."/>
            <person name="Naranjo-Ortiz M."/>
            <person name="Looney B."/>
            <person name="Konkel Z."/>
            <person name="Slot J.C."/>
            <person name="Sakamoto Y."/>
            <person name="Steenwyk J.L."/>
            <person name="Rokas A."/>
            <person name="Carro J."/>
            <person name="Camarero S."/>
            <person name="Ferreira P."/>
            <person name="Molpeceres G."/>
            <person name="Ruiz-Duenas F.J."/>
            <person name="Serrano A."/>
            <person name="Henrissat B."/>
            <person name="Drula E."/>
            <person name="Hughes K.W."/>
            <person name="Mata J.L."/>
            <person name="Ishikawa N.K."/>
            <person name="Vargas-Isla R."/>
            <person name="Ushijima S."/>
            <person name="Smith C.A."/>
            <person name="Ahrendt S."/>
            <person name="Andreopoulos W."/>
            <person name="He G."/>
            <person name="Labutti K."/>
            <person name="Lipzen A."/>
            <person name="Ng V."/>
            <person name="Sandor L."/>
            <person name="Barry K."/>
            <person name="Martinez A.T."/>
            <person name="Xiao Y."/>
            <person name="Gibbons J.G."/>
            <person name="Terashima K."/>
            <person name="Hibbett D.S."/>
            <person name="Grigoriev I.V."/>
        </authorList>
    </citation>
    <scope>NUCLEOTIDE SEQUENCE</scope>
    <source>
        <strain evidence="2">TFB9207</strain>
    </source>
</reference>
<dbReference type="EMBL" id="MU806005">
    <property type="protein sequence ID" value="KAJ3842454.1"/>
    <property type="molecule type" value="Genomic_DNA"/>
</dbReference>
<proteinExistence type="predicted"/>
<dbReference type="SUPFAM" id="SSF81383">
    <property type="entry name" value="F-box domain"/>
    <property type="match status" value="1"/>
</dbReference>
<comment type="caution">
    <text evidence="2">The sequence shown here is derived from an EMBL/GenBank/DDBJ whole genome shotgun (WGS) entry which is preliminary data.</text>
</comment>
<gene>
    <name evidence="2" type="ORF">F5878DRAFT_395156</name>
</gene>
<evidence type="ECO:0000259" key="1">
    <source>
        <dbReference type="Pfam" id="PF12937"/>
    </source>
</evidence>
<protein>
    <recommendedName>
        <fullName evidence="1">F-box domain-containing protein</fullName>
    </recommendedName>
</protein>
<sequence length="571" mass="64088">MDAHFPQEISAMWATPVYRQSPIHSLPNELLSYIFLLDSHPPPEPHDSVDSIGQEVPLFNSNSVKTPLKYSAVCRHWRNVAQGTAALWTNICITLGSIDDTGPRQQKHLDLSHIISYLSLSRKYPLNILLDARDPDWDFAEPEITELSNSSEYVPPFSVDDLRLIFSLLLPHLPRWRSLDVLTDTWAPMYTVLCILDRPLTKGAPLLESLTLMRCNDYISHSPTFEPRSLKSPELFSSLERLQPHHGRIFPLLRNLTLRGVHVAWSSLALCNPPLTSLELSSHSYDVLPTQSQFRNLLESCPKLRSLIIRSSGLATDHKDRSRKVDTHDLKRIANTKSVELPLLEYIRIGYRSALEGCYILQNIHAPNIRQLLLEDSTHPGDIDVVEADQILQLIAGLETSINPPQSALFPSAREITLKGVEARTDTFRNLFSSMPLVESLEVVMMPKPIDVLRAMLPSTVVPFPGSTKHVHKTSLSTCTATSLEGPCLSCLPCPRLQKLRIRALNLSQADLRFIGEDFLSGRSRTGAAKLNCVDVHLIDDTDTTPADLEGICIFRDSLDDEDPEEHTSCY</sequence>
<dbReference type="Gene3D" id="3.80.10.10">
    <property type="entry name" value="Ribonuclease Inhibitor"/>
    <property type="match status" value="1"/>
</dbReference>